<evidence type="ECO:0000313" key="9">
    <source>
        <dbReference type="EMBL" id="MBB2925730.1"/>
    </source>
</evidence>
<feature type="transmembrane region" description="Helical" evidence="8">
    <location>
        <begin position="137"/>
        <end position="156"/>
    </location>
</feature>
<evidence type="ECO:0000313" key="12">
    <source>
        <dbReference type="Proteomes" id="UP000533533"/>
    </source>
</evidence>
<evidence type="ECO:0000256" key="1">
    <source>
        <dbReference type="ARBA" id="ARBA00004651"/>
    </source>
</evidence>
<comment type="subcellular location">
    <subcellularLocation>
        <location evidence="1">Cell membrane</location>
        <topology evidence="1">Multi-pass membrane protein</topology>
    </subcellularLocation>
</comment>
<dbReference type="RefSeq" id="WP_110384941.1">
    <property type="nucleotide sequence ID" value="NZ_JACHVZ010000001.1"/>
</dbReference>
<dbReference type="InterPro" id="IPR001851">
    <property type="entry name" value="ABC_transp_permease"/>
</dbReference>
<keyword evidence="2" id="KW-0813">Transport</keyword>
<dbReference type="EMBL" id="QJSQ01000001">
    <property type="protein sequence ID" value="PYE28022.1"/>
    <property type="molecule type" value="Genomic_DNA"/>
</dbReference>
<organism evidence="10 11">
    <name type="scientific">Paraburkholderia silvatlantica</name>
    <dbReference type="NCBI Taxonomy" id="321895"/>
    <lineage>
        <taxon>Bacteria</taxon>
        <taxon>Pseudomonadati</taxon>
        <taxon>Pseudomonadota</taxon>
        <taxon>Betaproteobacteria</taxon>
        <taxon>Burkholderiales</taxon>
        <taxon>Burkholderiaceae</taxon>
        <taxon>Paraburkholderia</taxon>
    </lineage>
</organism>
<feature type="transmembrane region" description="Helical" evidence="8">
    <location>
        <begin position="63"/>
        <end position="86"/>
    </location>
</feature>
<feature type="transmembrane region" description="Helical" evidence="8">
    <location>
        <begin position="106"/>
        <end position="130"/>
    </location>
</feature>
<comment type="caution">
    <text evidence="10">The sequence shown here is derived from an EMBL/GenBank/DDBJ whole genome shotgun (WGS) entry which is preliminary data.</text>
</comment>
<feature type="transmembrane region" description="Helical" evidence="8">
    <location>
        <begin position="282"/>
        <end position="299"/>
    </location>
</feature>
<dbReference type="CDD" id="cd06579">
    <property type="entry name" value="TM_PBP1_transp_AraH_like"/>
    <property type="match status" value="1"/>
</dbReference>
<evidence type="ECO:0000256" key="4">
    <source>
        <dbReference type="ARBA" id="ARBA00022519"/>
    </source>
</evidence>
<dbReference type="GO" id="GO:0022857">
    <property type="term" value="F:transmembrane transporter activity"/>
    <property type="evidence" value="ECO:0007669"/>
    <property type="project" value="InterPro"/>
</dbReference>
<keyword evidence="4" id="KW-0997">Cell inner membrane</keyword>
<dbReference type="OrthoDB" id="9799990at2"/>
<feature type="transmembrane region" description="Helical" evidence="8">
    <location>
        <begin position="227"/>
        <end position="245"/>
    </location>
</feature>
<dbReference type="AlphaFoldDB" id="A0A2U1AC45"/>
<evidence type="ECO:0000256" key="5">
    <source>
        <dbReference type="ARBA" id="ARBA00022692"/>
    </source>
</evidence>
<dbReference type="PANTHER" id="PTHR32196">
    <property type="entry name" value="ABC TRANSPORTER PERMEASE PROTEIN YPHD-RELATED-RELATED"/>
    <property type="match status" value="1"/>
</dbReference>
<dbReference type="EMBL" id="JACHVZ010000001">
    <property type="protein sequence ID" value="MBB2925730.1"/>
    <property type="molecule type" value="Genomic_DNA"/>
</dbReference>
<dbReference type="Proteomes" id="UP000533533">
    <property type="component" value="Unassembled WGS sequence"/>
</dbReference>
<keyword evidence="5 8" id="KW-0812">Transmembrane</keyword>
<feature type="transmembrane region" description="Helical" evidence="8">
    <location>
        <begin position="176"/>
        <end position="197"/>
    </location>
</feature>
<evidence type="ECO:0000313" key="10">
    <source>
        <dbReference type="EMBL" id="PYE28022.1"/>
    </source>
</evidence>
<accession>A0A2U1AC45</accession>
<keyword evidence="7 8" id="KW-0472">Membrane</keyword>
<evidence type="ECO:0000256" key="3">
    <source>
        <dbReference type="ARBA" id="ARBA00022475"/>
    </source>
</evidence>
<dbReference type="Proteomes" id="UP000247772">
    <property type="component" value="Unassembled WGS sequence"/>
</dbReference>
<dbReference type="Pfam" id="PF02653">
    <property type="entry name" value="BPD_transp_2"/>
    <property type="match status" value="1"/>
</dbReference>
<keyword evidence="12" id="KW-1185">Reference proteome</keyword>
<protein>
    <submittedName>
        <fullName evidence="10">Monosaccharide ABC transporter membrane protein (CUT2 family)</fullName>
    </submittedName>
    <submittedName>
        <fullName evidence="9">Ribose transport system permease protein</fullName>
    </submittedName>
</protein>
<dbReference type="GO" id="GO:0005886">
    <property type="term" value="C:plasma membrane"/>
    <property type="evidence" value="ECO:0007669"/>
    <property type="project" value="UniProtKB-SubCell"/>
</dbReference>
<evidence type="ECO:0000313" key="11">
    <source>
        <dbReference type="Proteomes" id="UP000247772"/>
    </source>
</evidence>
<feature type="transmembrane region" description="Helical" evidence="8">
    <location>
        <begin position="251"/>
        <end position="270"/>
    </location>
</feature>
<feature type="transmembrane region" description="Helical" evidence="8">
    <location>
        <begin position="30"/>
        <end position="51"/>
    </location>
</feature>
<gene>
    <name evidence="10" type="ORF">C7410_101354</name>
    <name evidence="9" type="ORF">FHX59_000136</name>
</gene>
<keyword evidence="6 8" id="KW-1133">Transmembrane helix</keyword>
<name>A0A2U1AC45_9BURK</name>
<evidence type="ECO:0000256" key="6">
    <source>
        <dbReference type="ARBA" id="ARBA00022989"/>
    </source>
</evidence>
<proteinExistence type="predicted"/>
<feature type="transmembrane region" description="Helical" evidence="8">
    <location>
        <begin position="311"/>
        <end position="330"/>
    </location>
</feature>
<reference evidence="10 11" key="1">
    <citation type="submission" date="2018-06" db="EMBL/GenBank/DDBJ databases">
        <title>Genomic Encyclopedia of Type Strains, Phase IV (KMG-V): Genome sequencing to study the core and pangenomes of soil and plant-associated prokaryotes.</title>
        <authorList>
            <person name="Whitman W."/>
        </authorList>
    </citation>
    <scope>NUCLEOTIDE SEQUENCE [LARGE SCALE GENOMIC DNA]</scope>
    <source>
        <strain evidence="10 11">SRCL-318</strain>
        <strain evidence="9 12">SRMrh-85</strain>
    </source>
</reference>
<evidence type="ECO:0000256" key="8">
    <source>
        <dbReference type="SAM" id="Phobius"/>
    </source>
</evidence>
<evidence type="ECO:0000256" key="2">
    <source>
        <dbReference type="ARBA" id="ARBA00022448"/>
    </source>
</evidence>
<sequence>MNPSAVTSDPRERRSGIASLKHGWQAARKFNTVAILVVLIVAASFVSGDFLSVANLSNISRQVAGVGIMSVGMLLVVLTGGIDLSVGSVAALGSVLSALLIPEHGLAFALAAALVTGGLCGLVSGVLVAFCRLTPFVVTLAMMTVARGLAMIVSNGSPILVDDAGQALLDFGRHSYLGVPGPTLVMLIVFVLGGIALGRMRAGRVVRAIGSNEEAVRLSGVPVARHVLGTYVFSGVLAAMAGIISTSRASVGAPTVGVGDELTVIAAVVIGGASLAGGKGGVLNTLMGVLILGVIGNIMNLASVPGYHQQVVMGAIIVAAVLMQQGPIFWRRWLFR</sequence>
<keyword evidence="3" id="KW-1003">Cell membrane</keyword>
<dbReference type="PANTHER" id="PTHR32196:SF21">
    <property type="entry name" value="ABC TRANSPORTER PERMEASE PROTEIN YPHD-RELATED"/>
    <property type="match status" value="1"/>
</dbReference>
<evidence type="ECO:0000256" key="7">
    <source>
        <dbReference type="ARBA" id="ARBA00023136"/>
    </source>
</evidence>